<sequence>MPFGLKNAPQIYHASLAMRCMATCISVLVNITIGRNVFAEGEPDPKSGPSDLGRKSLLDAYDRWNLSISVAKSFRGRTKIAYIGHQVSADGLGASPNDLDALANLPFPQTLQGMKYFLGSLNYYSGFIEAFAV</sequence>
<protein>
    <submittedName>
        <fullName evidence="1">Reverse transcriptase</fullName>
    </submittedName>
</protein>
<name>A0A2P4XVT4_9STRA</name>
<keyword evidence="2" id="KW-1185">Reference proteome</keyword>
<keyword evidence="1" id="KW-0548">Nucleotidyltransferase</keyword>
<dbReference type="InterPro" id="IPR043128">
    <property type="entry name" value="Rev_trsase/Diguanyl_cyclase"/>
</dbReference>
<dbReference type="Proteomes" id="UP000237271">
    <property type="component" value="Unassembled WGS sequence"/>
</dbReference>
<dbReference type="InterPro" id="IPR043502">
    <property type="entry name" value="DNA/RNA_pol_sf"/>
</dbReference>
<dbReference type="EMBL" id="NCKW01007832">
    <property type="protein sequence ID" value="POM69662.1"/>
    <property type="molecule type" value="Genomic_DNA"/>
</dbReference>
<dbReference type="AlphaFoldDB" id="A0A2P4XVT4"/>
<dbReference type="SUPFAM" id="SSF56672">
    <property type="entry name" value="DNA/RNA polymerases"/>
    <property type="match status" value="1"/>
</dbReference>
<dbReference type="PANTHER" id="PTHR33064">
    <property type="entry name" value="POL PROTEIN"/>
    <property type="match status" value="1"/>
</dbReference>
<evidence type="ECO:0000313" key="1">
    <source>
        <dbReference type="EMBL" id="POM69662.1"/>
    </source>
</evidence>
<dbReference type="PANTHER" id="PTHR33064:SF37">
    <property type="entry name" value="RIBONUCLEASE H"/>
    <property type="match status" value="1"/>
</dbReference>
<accession>A0A2P4XVT4</accession>
<dbReference type="OrthoDB" id="161002at2759"/>
<organism evidence="1 2">
    <name type="scientific">Phytophthora palmivora</name>
    <dbReference type="NCBI Taxonomy" id="4796"/>
    <lineage>
        <taxon>Eukaryota</taxon>
        <taxon>Sar</taxon>
        <taxon>Stramenopiles</taxon>
        <taxon>Oomycota</taxon>
        <taxon>Peronosporomycetes</taxon>
        <taxon>Peronosporales</taxon>
        <taxon>Peronosporaceae</taxon>
        <taxon>Phytophthora</taxon>
    </lineage>
</organism>
<keyword evidence="1" id="KW-0808">Transferase</keyword>
<dbReference type="GO" id="GO:0003964">
    <property type="term" value="F:RNA-directed DNA polymerase activity"/>
    <property type="evidence" value="ECO:0007669"/>
    <property type="project" value="UniProtKB-KW"/>
</dbReference>
<dbReference type="Gene3D" id="3.30.70.270">
    <property type="match status" value="1"/>
</dbReference>
<keyword evidence="1" id="KW-0695">RNA-directed DNA polymerase</keyword>
<gene>
    <name evidence="1" type="ORF">PHPALM_14032</name>
</gene>
<reference evidence="1 2" key="1">
    <citation type="journal article" date="2017" name="Genome Biol. Evol.">
        <title>Phytophthora megakarya and P. palmivora, closely related causal agents of cacao black pod rot, underwent increases in genome sizes and gene numbers by different mechanisms.</title>
        <authorList>
            <person name="Ali S.S."/>
            <person name="Shao J."/>
            <person name="Lary D.J."/>
            <person name="Kronmiller B."/>
            <person name="Shen D."/>
            <person name="Strem M.D."/>
            <person name="Amoako-Attah I."/>
            <person name="Akrofi A.Y."/>
            <person name="Begoude B.A."/>
            <person name="Ten Hoopen G.M."/>
            <person name="Coulibaly K."/>
            <person name="Kebe B.I."/>
            <person name="Melnick R.L."/>
            <person name="Guiltinan M.J."/>
            <person name="Tyler B.M."/>
            <person name="Meinhardt L.W."/>
            <person name="Bailey B.A."/>
        </authorList>
    </citation>
    <scope>NUCLEOTIDE SEQUENCE [LARGE SCALE GENOMIC DNA]</scope>
    <source>
        <strain evidence="2">sbr112.9</strain>
    </source>
</reference>
<proteinExistence type="predicted"/>
<dbReference type="InterPro" id="IPR051320">
    <property type="entry name" value="Viral_Replic_Matur_Polypro"/>
</dbReference>
<comment type="caution">
    <text evidence="1">The sequence shown here is derived from an EMBL/GenBank/DDBJ whole genome shotgun (WGS) entry which is preliminary data.</text>
</comment>
<evidence type="ECO:0000313" key="2">
    <source>
        <dbReference type="Proteomes" id="UP000237271"/>
    </source>
</evidence>